<dbReference type="AlphaFoldDB" id="A0A251N4Z6"/>
<reference evidence="1 2" key="1">
    <citation type="journal article" date="2013" name="Nat. Genet.">
        <title>The high-quality draft genome of peach (Prunus persica) identifies unique patterns of genetic diversity, domestication and genome evolution.</title>
        <authorList>
            <consortium name="International Peach Genome Initiative"/>
            <person name="Verde I."/>
            <person name="Abbott A.G."/>
            <person name="Scalabrin S."/>
            <person name="Jung S."/>
            <person name="Shu S."/>
            <person name="Marroni F."/>
            <person name="Zhebentyayeva T."/>
            <person name="Dettori M.T."/>
            <person name="Grimwood J."/>
            <person name="Cattonaro F."/>
            <person name="Zuccolo A."/>
            <person name="Rossini L."/>
            <person name="Jenkins J."/>
            <person name="Vendramin E."/>
            <person name="Meisel L.A."/>
            <person name="Decroocq V."/>
            <person name="Sosinski B."/>
            <person name="Prochnik S."/>
            <person name="Mitros T."/>
            <person name="Policriti A."/>
            <person name="Cipriani G."/>
            <person name="Dondini L."/>
            <person name="Ficklin S."/>
            <person name="Goodstein D.M."/>
            <person name="Xuan P."/>
            <person name="Del Fabbro C."/>
            <person name="Aramini V."/>
            <person name="Copetti D."/>
            <person name="Gonzalez S."/>
            <person name="Horner D.S."/>
            <person name="Falchi R."/>
            <person name="Lucas S."/>
            <person name="Mica E."/>
            <person name="Maldonado J."/>
            <person name="Lazzari B."/>
            <person name="Bielenberg D."/>
            <person name="Pirona R."/>
            <person name="Miculan M."/>
            <person name="Barakat A."/>
            <person name="Testolin R."/>
            <person name="Stella A."/>
            <person name="Tartarini S."/>
            <person name="Tonutti P."/>
            <person name="Arus P."/>
            <person name="Orellana A."/>
            <person name="Wells C."/>
            <person name="Main D."/>
            <person name="Vizzotto G."/>
            <person name="Silva H."/>
            <person name="Salamini F."/>
            <person name="Schmutz J."/>
            <person name="Morgante M."/>
            <person name="Rokhsar D.S."/>
        </authorList>
    </citation>
    <scope>NUCLEOTIDE SEQUENCE [LARGE SCALE GENOMIC DNA]</scope>
    <source>
        <strain evidence="2">cv. Nemared</strain>
    </source>
</reference>
<dbReference type="Gramene" id="ONH94405">
    <property type="protein sequence ID" value="ONH94405"/>
    <property type="gene ID" value="PRUPE_7G014700"/>
</dbReference>
<evidence type="ECO:0000313" key="1">
    <source>
        <dbReference type="EMBL" id="ONH94405.1"/>
    </source>
</evidence>
<gene>
    <name evidence="1" type="ORF">PRUPE_7G014700</name>
</gene>
<keyword evidence="2" id="KW-1185">Reference proteome</keyword>
<name>A0A251N4Z6_PRUPE</name>
<sequence length="68" mass="8070">MKVKRYKISQQGFLNSKATDPTKKRKMHPIPYALHLLTKHIFKYPTHKTQKIAIITHLPRTPPFFFPL</sequence>
<accession>A0A251N4Z6</accession>
<dbReference type="Proteomes" id="UP000006882">
    <property type="component" value="Chromosome G7"/>
</dbReference>
<evidence type="ECO:0000313" key="2">
    <source>
        <dbReference type="Proteomes" id="UP000006882"/>
    </source>
</evidence>
<organism evidence="1 2">
    <name type="scientific">Prunus persica</name>
    <name type="common">Peach</name>
    <name type="synonym">Amygdalus persica</name>
    <dbReference type="NCBI Taxonomy" id="3760"/>
    <lineage>
        <taxon>Eukaryota</taxon>
        <taxon>Viridiplantae</taxon>
        <taxon>Streptophyta</taxon>
        <taxon>Embryophyta</taxon>
        <taxon>Tracheophyta</taxon>
        <taxon>Spermatophyta</taxon>
        <taxon>Magnoliopsida</taxon>
        <taxon>eudicotyledons</taxon>
        <taxon>Gunneridae</taxon>
        <taxon>Pentapetalae</taxon>
        <taxon>rosids</taxon>
        <taxon>fabids</taxon>
        <taxon>Rosales</taxon>
        <taxon>Rosaceae</taxon>
        <taxon>Amygdaloideae</taxon>
        <taxon>Amygdaleae</taxon>
        <taxon>Prunus</taxon>
    </lineage>
</organism>
<protein>
    <submittedName>
        <fullName evidence="1">Uncharacterized protein</fullName>
    </submittedName>
</protein>
<dbReference type="EMBL" id="CM007657">
    <property type="protein sequence ID" value="ONH94405.1"/>
    <property type="molecule type" value="Genomic_DNA"/>
</dbReference>
<proteinExistence type="predicted"/>